<keyword evidence="2" id="KW-1185">Reference proteome</keyword>
<evidence type="ECO:0000313" key="1">
    <source>
        <dbReference type="EMBL" id="KAG7305273.1"/>
    </source>
</evidence>
<reference evidence="1 2" key="1">
    <citation type="submission" date="2021-06" db="EMBL/GenBank/DDBJ databases">
        <title>A haploid diamondback moth (Plutella xylostella L.) genome assembly resolves 31 chromosomes and identifies a diamide resistance mutation.</title>
        <authorList>
            <person name="Ward C.M."/>
            <person name="Perry K.D."/>
            <person name="Baker G."/>
            <person name="Powis K."/>
            <person name="Heckel D.G."/>
            <person name="Baxter S.W."/>
        </authorList>
    </citation>
    <scope>NUCLEOTIDE SEQUENCE [LARGE SCALE GENOMIC DNA]</scope>
    <source>
        <strain evidence="1 2">LV</strain>
        <tissue evidence="1">Single pupa</tissue>
    </source>
</reference>
<protein>
    <submittedName>
        <fullName evidence="1">Uncharacterized protein</fullName>
    </submittedName>
</protein>
<dbReference type="Proteomes" id="UP000823941">
    <property type="component" value="Chromosome 13"/>
</dbReference>
<gene>
    <name evidence="1" type="ORF">JYU34_009316</name>
</gene>
<name>A0ABQ7QMQ2_PLUXY</name>
<organism evidence="1 2">
    <name type="scientific">Plutella xylostella</name>
    <name type="common">Diamondback moth</name>
    <name type="synonym">Plutella maculipennis</name>
    <dbReference type="NCBI Taxonomy" id="51655"/>
    <lineage>
        <taxon>Eukaryota</taxon>
        <taxon>Metazoa</taxon>
        <taxon>Ecdysozoa</taxon>
        <taxon>Arthropoda</taxon>
        <taxon>Hexapoda</taxon>
        <taxon>Insecta</taxon>
        <taxon>Pterygota</taxon>
        <taxon>Neoptera</taxon>
        <taxon>Endopterygota</taxon>
        <taxon>Lepidoptera</taxon>
        <taxon>Glossata</taxon>
        <taxon>Ditrysia</taxon>
        <taxon>Yponomeutoidea</taxon>
        <taxon>Plutellidae</taxon>
        <taxon>Plutella</taxon>
    </lineage>
</organism>
<evidence type="ECO:0000313" key="2">
    <source>
        <dbReference type="Proteomes" id="UP000823941"/>
    </source>
</evidence>
<sequence>MEQARRRRRAAPAAALVSARCRCWHGEQRAQLLALLQAWSKPGAAAALQLLLPW</sequence>
<accession>A0ABQ7QMQ2</accession>
<comment type="caution">
    <text evidence="1">The sequence shown here is derived from an EMBL/GenBank/DDBJ whole genome shotgun (WGS) entry which is preliminary data.</text>
</comment>
<proteinExistence type="predicted"/>
<dbReference type="EMBL" id="JAHIBW010000013">
    <property type="protein sequence ID" value="KAG7305273.1"/>
    <property type="molecule type" value="Genomic_DNA"/>
</dbReference>